<feature type="transmembrane region" description="Helical" evidence="6">
    <location>
        <begin position="157"/>
        <end position="176"/>
    </location>
</feature>
<organism evidence="8 9">
    <name type="scientific">Paralvinella palmiformis</name>
    <dbReference type="NCBI Taxonomy" id="53620"/>
    <lineage>
        <taxon>Eukaryota</taxon>
        <taxon>Metazoa</taxon>
        <taxon>Spiralia</taxon>
        <taxon>Lophotrochozoa</taxon>
        <taxon>Annelida</taxon>
        <taxon>Polychaeta</taxon>
        <taxon>Sedentaria</taxon>
        <taxon>Canalipalpata</taxon>
        <taxon>Terebellida</taxon>
        <taxon>Terebelliformia</taxon>
        <taxon>Alvinellidae</taxon>
        <taxon>Paralvinella</taxon>
    </lineage>
</organism>
<dbReference type="PANTHER" id="PTHR43243:SF4">
    <property type="entry name" value="CATIONIC AMINO ACID TRANSPORTER 4"/>
    <property type="match status" value="1"/>
</dbReference>
<keyword evidence="3 6" id="KW-0812">Transmembrane</keyword>
<accession>A0AAD9KA19</accession>
<keyword evidence="5 6" id="KW-0472">Membrane</keyword>
<feature type="transmembrane region" description="Helical" evidence="6">
    <location>
        <begin position="493"/>
        <end position="513"/>
    </location>
</feature>
<evidence type="ECO:0000256" key="2">
    <source>
        <dbReference type="ARBA" id="ARBA00022448"/>
    </source>
</evidence>
<proteinExistence type="predicted"/>
<feature type="transmembrane region" description="Helical" evidence="6">
    <location>
        <begin position="550"/>
        <end position="569"/>
    </location>
</feature>
<evidence type="ECO:0000256" key="1">
    <source>
        <dbReference type="ARBA" id="ARBA00004141"/>
    </source>
</evidence>
<evidence type="ECO:0000259" key="7">
    <source>
        <dbReference type="Pfam" id="PF13906"/>
    </source>
</evidence>
<feature type="transmembrane region" description="Helical" evidence="6">
    <location>
        <begin position="62"/>
        <end position="82"/>
    </location>
</feature>
<dbReference type="Gene3D" id="1.20.1740.10">
    <property type="entry name" value="Amino acid/polyamine transporter I"/>
    <property type="match status" value="2"/>
</dbReference>
<feature type="transmembrane region" description="Helical" evidence="6">
    <location>
        <begin position="221"/>
        <end position="244"/>
    </location>
</feature>
<dbReference type="InterPro" id="IPR002293">
    <property type="entry name" value="AA/rel_permease1"/>
</dbReference>
<keyword evidence="9" id="KW-1185">Reference proteome</keyword>
<evidence type="ECO:0000256" key="4">
    <source>
        <dbReference type="ARBA" id="ARBA00022989"/>
    </source>
</evidence>
<dbReference type="Pfam" id="PF13520">
    <property type="entry name" value="AA_permease_2"/>
    <property type="match status" value="1"/>
</dbReference>
<comment type="subcellular location">
    <subcellularLocation>
        <location evidence="1">Membrane</location>
        <topology evidence="1">Multi-pass membrane protein</topology>
    </subcellularLocation>
</comment>
<feature type="transmembrane region" description="Helical" evidence="6">
    <location>
        <begin position="31"/>
        <end position="50"/>
    </location>
</feature>
<evidence type="ECO:0000256" key="6">
    <source>
        <dbReference type="SAM" id="Phobius"/>
    </source>
</evidence>
<feature type="transmembrane region" description="Helical" evidence="6">
    <location>
        <begin position="188"/>
        <end position="209"/>
    </location>
</feature>
<feature type="transmembrane region" description="Helical" evidence="6">
    <location>
        <begin position="361"/>
        <end position="379"/>
    </location>
</feature>
<sequence>MAASKITAKIFRRKYLSYDSMSTPLRRCLTMFDLTVLGISNMISSGIYVLSGVVAKEKAGPAVILSYLFAGLAMFLSCICYAEFGARVPKAGSAFTFTYLTLGEICAFVVGWDAILERMLSAAASAKGWSTMMDGMFNNAVENYTIDNIGTIDVTGFSHYIDLVAFGVTILGIVFISVGVKILTNANIAITVVNVISLIIVIVVGFMAGSVRNWTVNSPGGFLPFGVHGIFAGTASLFYTFVGFESVTNAAEEASDPVRQIPKAILIALLFTGLMYVGASMSLTLMIPYNLIDLGSPFPSALRYIGYQWAVYVVSIGAVVGISTSIVLDQYGLARNVYAMSSDGLLFSVFAWVHPKARTPIIASLTFGIIVAILAMLLKYSTLIEFLSIGTLISFTTVSACVLVTRYLDPEGSSDISKRPLSETSTILDSGYGVTTAIQHVQPELKKYYQKFPFLVRHSGAHIIYIVIVLIVFFTMMGMFATDINYHNRGYCYFVLVFCTIGLLCSVFILQMYEQRNRPPSFTVPFVPYIPVASIVANTTLLTQLPGLAWLRYFLWLILGLAIYFVYGVRHSLLNEEDSEEKVMKTTYSSTDLTEKTLCEEKDSGSESPASVRRFD</sequence>
<comment type="caution">
    <text evidence="8">The sequence shown here is derived from an EMBL/GenBank/DDBJ whole genome shotgun (WGS) entry which is preliminary data.</text>
</comment>
<dbReference type="GO" id="GO:0005886">
    <property type="term" value="C:plasma membrane"/>
    <property type="evidence" value="ECO:0007669"/>
    <property type="project" value="TreeGrafter"/>
</dbReference>
<dbReference type="EMBL" id="JAODUP010000023">
    <property type="protein sequence ID" value="KAK2167854.1"/>
    <property type="molecule type" value="Genomic_DNA"/>
</dbReference>
<name>A0AAD9KA19_9ANNE</name>
<dbReference type="GO" id="GO:0015171">
    <property type="term" value="F:amino acid transmembrane transporter activity"/>
    <property type="evidence" value="ECO:0007669"/>
    <property type="project" value="TreeGrafter"/>
</dbReference>
<feature type="domain" description="Cationic amino acid transporter C-terminal" evidence="7">
    <location>
        <begin position="522"/>
        <end position="572"/>
    </location>
</feature>
<feature type="transmembrane region" description="Helical" evidence="6">
    <location>
        <begin position="462"/>
        <end position="481"/>
    </location>
</feature>
<dbReference type="AlphaFoldDB" id="A0AAD9KA19"/>
<feature type="transmembrane region" description="Helical" evidence="6">
    <location>
        <begin position="386"/>
        <end position="408"/>
    </location>
</feature>
<evidence type="ECO:0000256" key="3">
    <source>
        <dbReference type="ARBA" id="ARBA00022692"/>
    </source>
</evidence>
<feature type="transmembrane region" description="Helical" evidence="6">
    <location>
        <begin position="265"/>
        <end position="289"/>
    </location>
</feature>
<reference evidence="8" key="1">
    <citation type="journal article" date="2023" name="Mol. Biol. Evol.">
        <title>Third-Generation Sequencing Reveals the Adaptive Role of the Epigenome in Three Deep-Sea Polychaetes.</title>
        <authorList>
            <person name="Perez M."/>
            <person name="Aroh O."/>
            <person name="Sun Y."/>
            <person name="Lan Y."/>
            <person name="Juniper S.K."/>
            <person name="Young C.R."/>
            <person name="Angers B."/>
            <person name="Qian P.Y."/>
        </authorList>
    </citation>
    <scope>NUCLEOTIDE SEQUENCE</scope>
    <source>
        <strain evidence="8">P08H-3</strain>
    </source>
</reference>
<dbReference type="Pfam" id="PF13906">
    <property type="entry name" value="AA_permease_C"/>
    <property type="match status" value="1"/>
</dbReference>
<gene>
    <name evidence="8" type="ORF">LSH36_23g08074</name>
</gene>
<dbReference type="PANTHER" id="PTHR43243">
    <property type="entry name" value="INNER MEMBRANE TRANSPORTER YGJI-RELATED"/>
    <property type="match status" value="1"/>
</dbReference>
<keyword evidence="2" id="KW-0813">Transport</keyword>
<feature type="transmembrane region" description="Helical" evidence="6">
    <location>
        <begin position="309"/>
        <end position="328"/>
    </location>
</feature>
<keyword evidence="4 6" id="KW-1133">Transmembrane helix</keyword>
<feature type="transmembrane region" description="Helical" evidence="6">
    <location>
        <begin position="94"/>
        <end position="112"/>
    </location>
</feature>
<evidence type="ECO:0000256" key="5">
    <source>
        <dbReference type="ARBA" id="ARBA00023136"/>
    </source>
</evidence>
<evidence type="ECO:0000313" key="8">
    <source>
        <dbReference type="EMBL" id="KAK2167854.1"/>
    </source>
</evidence>
<dbReference type="Proteomes" id="UP001208570">
    <property type="component" value="Unassembled WGS sequence"/>
</dbReference>
<dbReference type="InterPro" id="IPR029485">
    <property type="entry name" value="CAT_C"/>
</dbReference>
<protein>
    <recommendedName>
        <fullName evidence="7">Cationic amino acid transporter C-terminal domain-containing protein</fullName>
    </recommendedName>
</protein>
<evidence type="ECO:0000313" key="9">
    <source>
        <dbReference type="Proteomes" id="UP001208570"/>
    </source>
</evidence>